<evidence type="ECO:0000256" key="27">
    <source>
        <dbReference type="ARBA" id="ARBA00022737"/>
    </source>
</evidence>
<keyword evidence="29" id="KW-0863">Zinc-finger</keyword>
<comment type="subunit">
    <text evidence="6">Interacts with RNA-directed RNA polymerase.</text>
</comment>
<comment type="function">
    <text evidence="63">Protein 2C: Induces and associates with structural rearrangements of intracellular membranes. Displays RNA-binding, nucleotide binding and NTPase activities. May play a role in virion morphogenesis and viral RNA encapsidation by interacting with the capsid protein VP3.</text>
</comment>
<evidence type="ECO:0000256" key="8">
    <source>
        <dbReference type="ARBA" id="ARBA00011647"/>
    </source>
</evidence>
<evidence type="ECO:0000256" key="50">
    <source>
        <dbReference type="ARBA" id="ARBA00023200"/>
    </source>
</evidence>
<dbReference type="InterPro" id="IPR007094">
    <property type="entry name" value="RNA-dir_pol_PSvirus"/>
</dbReference>
<dbReference type="CDD" id="cd00205">
    <property type="entry name" value="rhv_like"/>
    <property type="match status" value="3"/>
</dbReference>
<keyword evidence="12 63" id="KW-1036">Host cytoplasmic vesicle</keyword>
<evidence type="ECO:0000256" key="36">
    <source>
        <dbReference type="ARBA" id="ARBA00022833"/>
    </source>
</evidence>
<comment type="subcellular location">
    <subcellularLocation>
        <location evidence="3">Host cytoplasmic vesicle membrane</location>
        <topology evidence="3">Peripheral membrane protein</topology>
        <orientation evidence="3">Cytoplasmic side</orientation>
    </subcellularLocation>
    <subcellularLocation>
        <location evidence="2">Host nucleus</location>
    </subcellularLocation>
    <subcellularLocation>
        <location evidence="4">Virion</location>
    </subcellularLocation>
</comment>
<evidence type="ECO:0000256" key="61">
    <source>
        <dbReference type="ARBA" id="ARBA00047631"/>
    </source>
</evidence>
<dbReference type="EC" id="3.4.22.28" evidence="63"/>
<sequence>MGAQLSKNTAGSHTTGTYATGGSNIHYTNINYYENAASNSLNKQDFTQDPEKFTRPVVDVMKEAAVPLKSPSAEACGYSDRVAQLTLGNSTITTQEAANIVVGYGRWPSSLKDTDATAVDKPTQPGVSAERFYTLPSVQWTNTFIGHYWKLPDALSELGLFGQNLQFHYLYRGGWVVHVQCNATKFHQGTLLVVATPEHKIQSAEAPAFERTNPGERGAAYQFPFTFEDGTALGNALIYPHQWINLRTNNSATLVLPYVNAIPMDSGIRHNNWTLSVIPLVPLEYAAGATTYVPITVTVAPMCTEYNGLRAAVTQGIPTMYTPGSGQFLTTDDFQTPCMLPKFQPTPVIDIPGEVKNFLEVIQVESLVEINNVADAEGVARYRIPLSVQDAMDGQIMALRVDPGIDGPMQSTLLGVFTRYYAQWSGSIEFTFMFCGTFMTTGKVIIAYTPPGGDQPTSRQQAMLGTHVVWDFGLQSSITLVVPWISSGHFRGTTLENTIYKYRYYEAGYITMWYQTNMVVPPNFPTGASVLMFVAAQSNFSLRILKDRPDISQVGALQGETGQVVKAAVKSTVENTVQSTHSISTDATPALQAAETGATSNTSDEAMIETRNVVNTHGVAETSLEAFYGRAGLVAMFSTDGGIYRWYINFGEYVQLRAKLELLTYARFDIEFTIVAQVVNAQAKVQDFNVDYQVMYVPPGASVPENQDSFQWQSSCNPSVISNTGLPPARVSVPFMSSANAYSFSYDGYTQFGDTSGSSYGIVPSNYLGQLVVRTCEDLDGTRLRVRIYAKPKHIRGWIPRSPRMRPYKSRYTGVYSNTTKFCADRGTITTAGAFGQQSGAAYVGNYKIMNRHLAEKADWDNLVWDSYERDLLVARVDAHGCDQIARCDCRAGVYYCKSRMKHYPVVVTPPSLVHIDKNHYYPERYQSHVALGIGFAEPGDCGGLLRCEHGVMGILTAGGNNLVAFADVRDLLWIEDDVMEQGLTDYVQSLGNAFGAGFTDEISNYVGQVRDMMVGSDTVVEKIVRNIIKLLSALVIVVRNRADIITVTATLSLLGCSGSPWRWLKSKICSILGINMAQKQADGWVKKFTEAVNAFKGLDWIAAKFSKFLDWIKSKIIPELRERTEFVKNLRQLPLLEAQIATLEHSNPNQETQEQLFSNVQYLAHHCRKNAPLYAAEARRVYALEKRVLGAMQFKTKNRIEPVCCLIHGTPGTGKSLATTIIGRKIAEYENSGVYSLPPDPDHFDGYQEQAVVIMDDLHQNPDGKDMSLFCQMVSTTPFVVPMAALEDKGRLFTSKYVLASTNANHIHPVTVADGKALQRRFHFDTDIELMDGFVKNGKLDIQKATEACDDCSPINFQKCMPLICGKALQLRSKKGDGMRYSIDTMITEMRRESARRYNIGNVIEALFQGPPEFRPLRIDVSEETPAPPAIADLLASVDSEDVREYCRQKGWIVQEKITKESLERNVNRALIVLQSATLIATICGVIYIVYKLFAGLQGPYSGIHTNYQKVKPVVRQVTTQGPLLDFAMSLLKKNIRTVVTKTGEFTGLGVYDTFMVLPRHAMAHGEVEVDGKRVEIEDAYDLNDTTQTSLELTVLKLKQNEKFRDIRSLIPDQISETTEALVIVNTSAYPNLFMPVGAVKDYGYLNLAGRPTHRTLMYNFPTRAGQCGGVAVSMGKVIGIHIGGNGAQGFAAALLRRYFTQPQGEIEFMEKSKDAGYPIINAPTKTKLHPSVFFDVFPGEKEPAVLHKKDKRLEVDFEEALFSKYIGNVHKPVTEEMEIAIDHYANQLKQLNIDPTPISMEDAIYGTEGLEALDLGTSAGYPYVALGIKKRDILNKETRDVTKMQRCIDKYGLNLPMVTYVKDELRSREKVKKGKSRLIEASSLNDSVAMRCAFGNLYKAFHTNPGTLTGCAVGCNPETFWSKIPVMMDGELFGFDYTAYDASLSPVWFQCLYLLLEKIGFGHCKHFIDQLCCSNHLFMDKRYVVIGGMPSGCSGTSIFNSMINNIIIRTLVLTVYKNIDLDDLKIIAYGDDVIASYPFELDAKLLADAGKSFGLIMTPPDKSSEFVKLTWDNVTFLKRSFVKDERFPFLIHPVMKMSDIHESIRWTKDAKSTQDHVRSLCLLAWHCGQEQYEEFLEKIRSVPVGRALSLPSFKALQRSWYDSF</sequence>
<comment type="function">
    <text evidence="63">Protein 3CD: Involved in the viral replication complex and viral polypeptide maturation. It exhibits protease activity with a specificity and catalytic efficiency that is different from protease 3C. Protein 3CD lacks polymerase activity. Protein 3CD binds to the 5'UTR of the viral genome.</text>
</comment>
<dbReference type="InterPro" id="IPR043504">
    <property type="entry name" value="Peptidase_S1_PA_chymotrypsin"/>
</dbReference>
<keyword evidence="27 63" id="KW-0677">Repeat</keyword>
<dbReference type="PROSITE" id="PS51874">
    <property type="entry name" value="PCV_3C_PRO"/>
    <property type="match status" value="1"/>
</dbReference>
<evidence type="ECO:0000256" key="20">
    <source>
        <dbReference type="ARBA" id="ARBA00022632"/>
    </source>
</evidence>
<dbReference type="Gene3D" id="2.40.10.10">
    <property type="entry name" value="Trypsin-like serine proteases"/>
    <property type="match status" value="4"/>
</dbReference>
<evidence type="ECO:0000256" key="1">
    <source>
        <dbReference type="ARBA" id="ARBA00001946"/>
    </source>
</evidence>
<dbReference type="Pfam" id="PF00910">
    <property type="entry name" value="RNA_helicase"/>
    <property type="match status" value="1"/>
</dbReference>
<dbReference type="InterPro" id="IPR043128">
    <property type="entry name" value="Rev_trsase/Diguanyl_cyclase"/>
</dbReference>
<evidence type="ECO:0000256" key="37">
    <source>
        <dbReference type="ARBA" id="ARBA00022840"/>
    </source>
</evidence>
<evidence type="ECO:0000256" key="2">
    <source>
        <dbReference type="ARBA" id="ARBA00004147"/>
    </source>
</evidence>
<dbReference type="Gene3D" id="1.20.960.20">
    <property type="match status" value="1"/>
</dbReference>
<dbReference type="PRINTS" id="PR00918">
    <property type="entry name" value="CALICVIRUSNS"/>
</dbReference>
<dbReference type="GO" id="GO:0003723">
    <property type="term" value="F:RNA binding"/>
    <property type="evidence" value="ECO:0007669"/>
    <property type="project" value="UniProtKB-KW"/>
</dbReference>
<dbReference type="Gene3D" id="4.10.880.10">
    <property type="entry name" value="Poliovirus 3D polymerase Domain 1 (Nucleotidyltransferase)"/>
    <property type="match status" value="2"/>
</dbReference>
<comment type="function">
    <text evidence="63">Protein 3AB: Localizes the viral replication complex to the surface of membranous vesicles. Together with protein 3CD binds the Cis-Active RNA Element (CRE) which is involved in RNA synthesis initiation. Acts as a cofactor to stimulate the activity of 3D polymerase, maybe through a nucleid acid chaperone activity.</text>
</comment>
<keyword evidence="53 63" id="KW-0899">Viral immunoevasion</keyword>
<evidence type="ECO:0000256" key="24">
    <source>
        <dbReference type="ARBA" id="ARBA00022706"/>
    </source>
</evidence>
<keyword evidence="16 63" id="KW-0167">Capsid protein</keyword>
<reference evidence="68" key="1">
    <citation type="journal article" date="2017" name="BMC Microbiol.">
        <title>Identification of a novel bovine enterovirus possessing highly divergent amino acid sequences in capsid protein.</title>
        <authorList>
            <person name="Tsuchiaka S."/>
            <person name="Rahpaya S.S."/>
            <person name="Otomaru K."/>
            <person name="Aoki H."/>
            <person name="Kishimoto M."/>
            <person name="Naoi Y."/>
            <person name="Omatsu T."/>
            <person name="Sano K."/>
            <person name="Okazaki-Terashima S."/>
            <person name="Katayama Y."/>
            <person name="Oba M."/>
            <person name="Nagai M."/>
            <person name="Mizutani T."/>
        </authorList>
    </citation>
    <scope>NUCLEOTIDE SEQUENCE</scope>
    <source>
        <strain evidence="68">BEV Ho12/Bos taurus/JPN/2014</strain>
    </source>
</reference>
<keyword evidence="45 63" id="KW-1182">Viral ion channel</keyword>
<evidence type="ECO:0000256" key="13">
    <source>
        <dbReference type="ARBA" id="ARBA00022520"/>
    </source>
</evidence>
<evidence type="ECO:0000256" key="21">
    <source>
        <dbReference type="ARBA" id="ARBA00022670"/>
    </source>
</evidence>
<evidence type="ECO:0000256" key="47">
    <source>
        <dbReference type="ARBA" id="ARBA00023065"/>
    </source>
</evidence>
<keyword evidence="47 63" id="KW-0406">Ion transport</keyword>
<comment type="catalytic activity">
    <reaction evidence="57 63">
        <text>Selective cleavage of Tyr-|-Gly bond in the picornavirus polyprotein.</text>
        <dbReference type="EC" id="3.4.22.29"/>
    </reaction>
</comment>
<comment type="function">
    <text evidence="62">Acts as a primer for viral RNA replication and remains covalently bound to viral genomic RNA. VPg is uridylylated prior to priming replication into VPg-pUpU. The oriI viral genomic sequence may act as a template for this. The VPg-pUpU is then used as primer on the genomic RNA poly(A) by the RNA-dependent RNA polymerase to replicate the viral genome. During genome replication, the VPg-RNA linkage is removed by the host TDP2, thereby accelerating replication. During the late stage of the replication cycle, host TDP2 is excluded from sites of viral RNA synthesis and encapsidation, allowing for the generation of progeny virions.</text>
</comment>
<keyword evidence="40 63" id="KW-1043">Host membrane</keyword>
<dbReference type="FunFam" id="2.60.120.20:FF:000002">
    <property type="entry name" value="Genome polyprotein"/>
    <property type="match status" value="1"/>
</dbReference>
<evidence type="ECO:0000256" key="12">
    <source>
        <dbReference type="ARBA" id="ARBA00022488"/>
    </source>
</evidence>
<evidence type="ECO:0000256" key="46">
    <source>
        <dbReference type="ARBA" id="ARBA00023050"/>
    </source>
</evidence>
<keyword evidence="56 63" id="KW-0407">Ion channel</keyword>
<comment type="function">
    <text evidence="63">Capsid protein VP4: Lies on the inner surface of the capsid shell. After binding to the host receptor, the capsid undergoes conformational changes. Capsid protein VP4 is released, Capsid protein VP1 N-terminus is externalized, and together, they shape a pore in the host membrane through which the viral genome is translocated into the host cell cytoplasm.</text>
</comment>
<evidence type="ECO:0000259" key="65">
    <source>
        <dbReference type="PROSITE" id="PS50507"/>
    </source>
</evidence>
<keyword evidence="52 63" id="KW-1172">Pore-mediated penetration of viral genome into host cell</keyword>
<dbReference type="SUPFAM" id="SSF52540">
    <property type="entry name" value="P-loop containing nucleoside triphosphate hydrolases"/>
    <property type="match status" value="1"/>
</dbReference>
<dbReference type="SUPFAM" id="SSF50494">
    <property type="entry name" value="Trypsin-like serine proteases"/>
    <property type="match status" value="2"/>
</dbReference>
<evidence type="ECO:0000256" key="26">
    <source>
        <dbReference type="ARBA" id="ARBA00022723"/>
    </source>
</evidence>
<protein>
    <recommendedName>
        <fullName evidence="63">Genome polyprotein</fullName>
    </recommendedName>
    <component>
        <recommendedName>
            <fullName evidence="63">P3</fullName>
        </recommendedName>
    </component>
    <component>
        <recommendedName>
            <fullName evidence="63">Protein 3AB</fullName>
        </recommendedName>
    </component>
    <component>
        <recommendedName>
            <fullName evidence="63">P2</fullName>
        </recommendedName>
    </component>
    <component>
        <recommendedName>
            <fullName evidence="63">P1</fullName>
        </recommendedName>
    </component>
    <component>
        <recommendedName>
            <fullName evidence="63">Capsid protein VP0</fullName>
        </recommendedName>
        <alternativeName>
            <fullName evidence="63">VP4-VP2</fullName>
        </alternativeName>
    </component>
    <component>
        <recommendedName>
            <fullName evidence="63">Capsid protein VP4</fullName>
        </recommendedName>
        <alternativeName>
            <fullName evidence="63">P1A</fullName>
        </alternativeName>
        <alternativeName>
            <fullName evidence="63">Virion protein 4</fullName>
        </alternativeName>
    </component>
    <component>
        <recommendedName>
            <fullName evidence="63">Capsid protein VP2</fullName>
        </recommendedName>
        <alternativeName>
            <fullName evidence="63">P1B</fullName>
        </alternativeName>
        <alternativeName>
            <fullName evidence="63">Virion protein 2</fullName>
        </alternativeName>
    </component>
    <component>
        <recommendedName>
            <fullName evidence="63">Capsid protein VP3</fullName>
        </recommendedName>
        <alternativeName>
            <fullName evidence="63">P1C</fullName>
        </alternativeName>
        <alternativeName>
            <fullName evidence="63">Virion protein 3</fullName>
        </alternativeName>
    </component>
    <component>
        <recommendedName>
            <fullName evidence="63">Capsid protein VP1</fullName>
        </recommendedName>
        <alternativeName>
            <fullName evidence="63">P1D</fullName>
        </alternativeName>
        <alternativeName>
            <fullName evidence="63">Virion protein 1</fullName>
        </alternativeName>
    </component>
    <component>
        <recommendedName>
            <fullName evidence="63">Protease 2A</fullName>
            <shortName evidence="63">P2A</shortName>
            <ecNumber evidence="63">3.4.22.29</ecNumber>
        </recommendedName>
        <alternativeName>
            <fullName evidence="63">Picornain 2A</fullName>
        </alternativeName>
        <alternativeName>
            <fullName evidence="63">Protein 2A</fullName>
        </alternativeName>
    </component>
    <component>
        <recommendedName>
            <fullName evidence="63">Protein 2B</fullName>
            <shortName evidence="63">P2B</shortName>
        </recommendedName>
    </component>
    <component>
        <recommendedName>
            <fullName evidence="63">Protein 2C</fullName>
            <shortName evidence="63">P2C</shortName>
            <ecNumber evidence="63">3.6.1.15</ecNumber>
        </recommendedName>
    </component>
    <component>
        <recommendedName>
            <fullName evidence="63">Protein 3A</fullName>
            <shortName evidence="63">P3A</shortName>
        </recommendedName>
    </component>
    <component>
        <recommendedName>
            <fullName evidence="63">Viral protein genome-linked</fullName>
            <shortName evidence="63">VPg</shortName>
        </recommendedName>
        <alternativeName>
            <fullName evidence="63">Protein 3B</fullName>
            <shortName evidence="63">P3B</shortName>
        </alternativeName>
    </component>
    <component>
        <recommendedName>
            <fullName evidence="63">Protein 3CD</fullName>
            <ecNumber evidence="63">3.4.22.28</ecNumber>
        </recommendedName>
    </component>
    <component>
        <recommendedName>
            <fullName evidence="63">Protease 3C</fullName>
            <shortName evidence="63">P3C</shortName>
        </recommendedName>
    </component>
    <component>
        <recommendedName>
            <fullName evidence="63">RNA-directed RNA polymerase</fullName>
            <shortName evidence="63">RdRp</shortName>
            <ecNumber evidence="63">2.7.7.48</ecNumber>
        </recommendedName>
        <alternativeName>
            <fullName evidence="63">3D polymerase</fullName>
            <shortName evidence="63">3Dpol</shortName>
        </alternativeName>
        <alternativeName>
            <fullName evidence="63">Protein 3D</fullName>
            <shortName evidence="63">3D</shortName>
        </alternativeName>
    </component>
</protein>
<evidence type="ECO:0000256" key="51">
    <source>
        <dbReference type="ARBA" id="ARBA00023247"/>
    </source>
</evidence>
<evidence type="ECO:0000256" key="6">
    <source>
        <dbReference type="ARBA" id="ARBA00011124"/>
    </source>
</evidence>
<comment type="similarity">
    <text evidence="5 63">Belongs to the picornaviruses polyprotein family.</text>
</comment>
<keyword evidence="26" id="KW-0479">Metal-binding</keyword>
<evidence type="ECO:0000256" key="32">
    <source>
        <dbReference type="ARBA" id="ARBA00022806"/>
    </source>
</evidence>
<dbReference type="Gene3D" id="2.60.120.20">
    <property type="match status" value="3"/>
</dbReference>
<keyword evidence="35" id="KW-0068">Autocatalytic cleavage</keyword>
<dbReference type="InterPro" id="IPR009003">
    <property type="entry name" value="Peptidase_S1_PA"/>
</dbReference>
<evidence type="ECO:0000256" key="34">
    <source>
        <dbReference type="ARBA" id="ARBA00022809"/>
    </source>
</evidence>
<evidence type="ECO:0000256" key="7">
    <source>
        <dbReference type="ARBA" id="ARBA00011474"/>
    </source>
</evidence>
<accession>A0A1Q2U239</accession>
<dbReference type="SUPFAM" id="SSF88633">
    <property type="entry name" value="Positive stranded ssRNA viruses"/>
    <property type="match status" value="2"/>
</dbReference>
<evidence type="ECO:0000256" key="23">
    <source>
        <dbReference type="ARBA" id="ARBA00022695"/>
    </source>
</evidence>
<evidence type="ECO:0000256" key="28">
    <source>
        <dbReference type="ARBA" id="ARBA00022741"/>
    </source>
</evidence>
<keyword evidence="39 63" id="KW-0946">Virion</keyword>
<keyword evidence="51 63" id="KW-1262">Eukaryotic host gene expression shutoff by virus</keyword>
<comment type="subunit">
    <text evidence="8">Interacts with protein 3CD.</text>
</comment>
<keyword evidence="23 63" id="KW-0548">Nucleotidyltransferase</keyword>
<dbReference type="FunFam" id="4.10.880.10:FF:000001">
    <property type="entry name" value="Genome polyprotein"/>
    <property type="match status" value="1"/>
</dbReference>
<dbReference type="GO" id="GO:0003968">
    <property type="term" value="F:RNA-directed RNA polymerase activity"/>
    <property type="evidence" value="ECO:0007669"/>
    <property type="project" value="UniProtKB-KW"/>
</dbReference>
<evidence type="ECO:0000259" key="67">
    <source>
        <dbReference type="PROSITE" id="PS51874"/>
    </source>
</evidence>
<evidence type="ECO:0000313" key="68">
    <source>
        <dbReference type="EMBL" id="BAW98045.1"/>
    </source>
</evidence>
<keyword evidence="19 63" id="KW-1162">Viral penetration into host cytoplasm</keyword>
<dbReference type="InterPro" id="IPR043502">
    <property type="entry name" value="DNA/RNA_pol_sf"/>
</dbReference>
<dbReference type="Pfam" id="PF00680">
    <property type="entry name" value="RdRP_1"/>
    <property type="match status" value="1"/>
</dbReference>
<evidence type="ECO:0000256" key="42">
    <source>
        <dbReference type="ARBA" id="ARBA00022890"/>
    </source>
</evidence>
<keyword evidence="44 63" id="KW-1190">Host gene expression shutoff by virus</keyword>
<dbReference type="GO" id="GO:0015267">
    <property type="term" value="F:channel activity"/>
    <property type="evidence" value="ECO:0007669"/>
    <property type="project" value="UniProtKB-KW"/>
</dbReference>
<dbReference type="GO" id="GO:0017111">
    <property type="term" value="F:ribonucleoside triphosphate phosphatase activity"/>
    <property type="evidence" value="ECO:0007669"/>
    <property type="project" value="UniProtKB-EC"/>
</dbReference>
<dbReference type="InterPro" id="IPR003593">
    <property type="entry name" value="AAA+_ATPase"/>
</dbReference>
<comment type="function">
    <text evidence="63">Capsid protein VP3: Forms an icosahedral capsid of pseudo T=3 symmetry with capsid proteins VP2 and VP3. The capsid is 300 Angstroms in diameter, composed of 60 copies of each capsid protein and enclosing the viral positive strand RNA genome.</text>
</comment>
<dbReference type="Gene3D" id="3.30.70.270">
    <property type="match status" value="1"/>
</dbReference>
<dbReference type="GO" id="GO:0005198">
    <property type="term" value="F:structural molecule activity"/>
    <property type="evidence" value="ECO:0007669"/>
    <property type="project" value="InterPro"/>
</dbReference>
<keyword evidence="55 63" id="KW-1160">Virus entry into host cell</keyword>
<evidence type="ECO:0000256" key="49">
    <source>
        <dbReference type="ARBA" id="ARBA00023197"/>
    </source>
</evidence>
<evidence type="ECO:0000256" key="25">
    <source>
        <dbReference type="ARBA" id="ARBA00022707"/>
    </source>
</evidence>
<evidence type="ECO:0000256" key="10">
    <source>
        <dbReference type="ARBA" id="ARBA00022482"/>
    </source>
</evidence>
<comment type="cofactor">
    <cofactor evidence="1">
        <name>Mg(2+)</name>
        <dbReference type="ChEBI" id="CHEBI:18420"/>
    </cofactor>
</comment>
<evidence type="ECO:0000256" key="44">
    <source>
        <dbReference type="ARBA" id="ARBA00022995"/>
    </source>
</evidence>
<dbReference type="Pfam" id="PF01552">
    <property type="entry name" value="Pico_P2B"/>
    <property type="match status" value="1"/>
</dbReference>
<dbReference type="EC" id="3.6.1.15" evidence="63"/>
<evidence type="ECO:0000256" key="56">
    <source>
        <dbReference type="ARBA" id="ARBA00023303"/>
    </source>
</evidence>
<dbReference type="InterPro" id="IPR059138">
    <property type="entry name" value="Pico_VP1"/>
</dbReference>
<name>A0A1Q2U239_9ENTO</name>
<dbReference type="InterPro" id="IPR000199">
    <property type="entry name" value="Peptidase_C3A/C3B_picornavir"/>
</dbReference>
<evidence type="ECO:0000256" key="60">
    <source>
        <dbReference type="ARBA" id="ARBA00046779"/>
    </source>
</evidence>
<keyword evidence="41 63" id="KW-0694">RNA-binding</keyword>
<evidence type="ECO:0000256" key="54">
    <source>
        <dbReference type="ARBA" id="ARBA00023288"/>
    </source>
</evidence>
<evidence type="ECO:0000256" key="30">
    <source>
        <dbReference type="ARBA" id="ARBA00022801"/>
    </source>
</evidence>
<dbReference type="Pfam" id="PF22663">
    <property type="entry name" value="Rhv_5"/>
    <property type="match status" value="1"/>
</dbReference>
<evidence type="ECO:0000256" key="62">
    <source>
        <dbReference type="ARBA" id="ARBA00054285"/>
    </source>
</evidence>
<evidence type="ECO:0000256" key="17">
    <source>
        <dbReference type="ARBA" id="ARBA00022562"/>
    </source>
</evidence>
<dbReference type="InterPro" id="IPR004004">
    <property type="entry name" value="Helic/Pol/Pept_Calicivir-typ"/>
</dbReference>
<comment type="function">
    <text evidence="63">Protease 3C: Major viral protease that mediates proteolytic processing of the polyprotein. Cleaves host EIF5B, contributing to host translation shutoff. Cleaves also host PABPC1, contributing to host translation shutoff.</text>
</comment>
<dbReference type="EC" id="2.7.7.48" evidence="63"/>
<evidence type="ECO:0000256" key="41">
    <source>
        <dbReference type="ARBA" id="ARBA00022884"/>
    </source>
</evidence>
<comment type="function">
    <text evidence="63">Protein 2B: Plays an essential role in the virus replication cycle by acting as a viroporin. Creates a pore in the host reticulum endoplasmic and as a consequence releases Ca2+ in the cytoplasm of infected cell. In turn, high levels of cytoplasmic calcium may trigger membrane trafficking and transport of viral ER-associated proteins to viroplasms, sites of viral genome replication.</text>
</comment>
<keyword evidence="15 63" id="KW-1192">Host mRNA suppression by virus</keyword>
<dbReference type="GO" id="GO:0039520">
    <property type="term" value="P:symbiont-mediated activation of host autophagy"/>
    <property type="evidence" value="ECO:0007669"/>
    <property type="project" value="UniProtKB-KW"/>
</dbReference>
<dbReference type="GO" id="GO:0044694">
    <property type="term" value="P:symbiont genome entry into host cell via pore formation in plasma membrane"/>
    <property type="evidence" value="ECO:0007669"/>
    <property type="project" value="UniProtKB-KW"/>
</dbReference>
<dbReference type="Gene3D" id="6.10.20.20">
    <property type="entry name" value="Poliovirus 3A protein-like"/>
    <property type="match status" value="1"/>
</dbReference>
<dbReference type="GO" id="GO:0006508">
    <property type="term" value="P:proteolysis"/>
    <property type="evidence" value="ECO:0007669"/>
    <property type="project" value="UniProtKB-KW"/>
</dbReference>
<evidence type="ECO:0000256" key="4">
    <source>
        <dbReference type="ARBA" id="ARBA00004328"/>
    </source>
</evidence>
<keyword evidence="17" id="KW-1048">Host nucleus</keyword>
<dbReference type="GO" id="GO:0039694">
    <property type="term" value="P:viral RNA genome replication"/>
    <property type="evidence" value="ECO:0007669"/>
    <property type="project" value="InterPro"/>
</dbReference>
<evidence type="ECO:0000256" key="33">
    <source>
        <dbReference type="ARBA" id="ARBA00022807"/>
    </source>
</evidence>
<keyword evidence="13 63" id="KW-0191">Covalent protein-RNA linkage</keyword>
<evidence type="ECO:0000256" key="48">
    <source>
        <dbReference type="ARBA" id="ARBA00023136"/>
    </source>
</evidence>
<evidence type="ECO:0000256" key="63">
    <source>
        <dbReference type="RuleBase" id="RU364118"/>
    </source>
</evidence>
<evidence type="ECO:0000256" key="16">
    <source>
        <dbReference type="ARBA" id="ARBA00022561"/>
    </source>
</evidence>
<dbReference type="InterPro" id="IPR002527">
    <property type="entry name" value="Pico_P2B"/>
</dbReference>
<evidence type="ECO:0000256" key="39">
    <source>
        <dbReference type="ARBA" id="ARBA00022844"/>
    </source>
</evidence>
<keyword evidence="11 63" id="KW-0696">RNA-directed RNA polymerase</keyword>
<dbReference type="InterPro" id="IPR029053">
    <property type="entry name" value="Viral_coat"/>
</dbReference>
<dbReference type="Pfam" id="PF00548">
    <property type="entry name" value="Peptidase_C3"/>
    <property type="match status" value="1"/>
</dbReference>
<evidence type="ECO:0000256" key="59">
    <source>
        <dbReference type="ARBA" id="ARBA00046425"/>
    </source>
</evidence>
<evidence type="ECO:0000256" key="64">
    <source>
        <dbReference type="SAM" id="MobiDB-lite"/>
    </source>
</evidence>
<dbReference type="GO" id="GO:0003724">
    <property type="term" value="F:RNA helicase activity"/>
    <property type="evidence" value="ECO:0007669"/>
    <property type="project" value="InterPro"/>
</dbReference>
<evidence type="ECO:0000256" key="43">
    <source>
        <dbReference type="ARBA" id="ARBA00022953"/>
    </source>
</evidence>
<dbReference type="GO" id="GO:0034220">
    <property type="term" value="P:monoatomic ion transmembrane transport"/>
    <property type="evidence" value="ECO:0007669"/>
    <property type="project" value="UniProtKB-KW"/>
</dbReference>
<dbReference type="InterPro" id="IPR000081">
    <property type="entry name" value="Peptidase_C3"/>
</dbReference>
<dbReference type="FunFam" id="2.40.10.10:FF:000018">
    <property type="entry name" value="Genome polyprotein"/>
    <property type="match status" value="1"/>
</dbReference>
<dbReference type="GO" id="GO:0019062">
    <property type="term" value="P:virion attachment to host cell"/>
    <property type="evidence" value="ECO:0007669"/>
    <property type="project" value="UniProtKB-KW"/>
</dbReference>
<keyword evidence="24 63" id="KW-1143">T=pseudo3 icosahedral capsid protein</keyword>
<dbReference type="InterPro" id="IPR044067">
    <property type="entry name" value="PCV_3C_PRO"/>
</dbReference>
<evidence type="ECO:0000256" key="9">
    <source>
        <dbReference type="ARBA" id="ARBA00022448"/>
    </source>
</evidence>
<feature type="domain" description="Peptidase C3" evidence="67">
    <location>
        <begin position="1523"/>
        <end position="1701"/>
    </location>
</feature>
<dbReference type="InterPro" id="IPR000605">
    <property type="entry name" value="Helicase_SF3_ssDNA/RNA_vir"/>
</dbReference>
<keyword evidence="18 63" id="KW-0945">Host-virus interaction</keyword>
<dbReference type="InterPro" id="IPR001205">
    <property type="entry name" value="RNA-dir_pol_C"/>
</dbReference>
<evidence type="ECO:0000256" key="11">
    <source>
        <dbReference type="ARBA" id="ARBA00022484"/>
    </source>
</evidence>
<dbReference type="GO" id="GO:0075509">
    <property type="term" value="P:endocytosis involved in viral entry into host cell"/>
    <property type="evidence" value="ECO:0007669"/>
    <property type="project" value="UniProtKB-KW"/>
</dbReference>
<keyword evidence="50 63" id="KW-1035">Host cytoplasm</keyword>
<keyword evidence="14" id="KW-0597">Phosphoprotein</keyword>
<dbReference type="InterPro" id="IPR014838">
    <property type="entry name" value="P3A"/>
</dbReference>
<dbReference type="InterPro" id="IPR027417">
    <property type="entry name" value="P-loop_NTPase"/>
</dbReference>
<evidence type="ECO:0000256" key="31">
    <source>
        <dbReference type="ARBA" id="ARBA00022804"/>
    </source>
</evidence>
<keyword evidence="36" id="KW-0862">Zinc</keyword>
<keyword evidence="32 63" id="KW-0347">Helicase</keyword>
<dbReference type="GO" id="GO:0039618">
    <property type="term" value="C:T=pseudo3 icosahedral viral capsid"/>
    <property type="evidence" value="ECO:0007669"/>
    <property type="project" value="UniProtKB-KW"/>
</dbReference>
<keyword evidence="54 63" id="KW-0449">Lipoprotein</keyword>
<comment type="catalytic activity">
    <reaction evidence="63">
        <text>RNA(n) + a ribonucleoside 5'-triphosphate = RNA(n+1) + diphosphate</text>
        <dbReference type="Rhea" id="RHEA:21248"/>
        <dbReference type="Rhea" id="RHEA-COMP:14527"/>
        <dbReference type="Rhea" id="RHEA-COMP:17342"/>
        <dbReference type="ChEBI" id="CHEBI:33019"/>
        <dbReference type="ChEBI" id="CHEBI:61557"/>
        <dbReference type="ChEBI" id="CHEBI:140395"/>
        <dbReference type="EC" id="2.7.7.48"/>
    </reaction>
</comment>
<dbReference type="PROSITE" id="PS50507">
    <property type="entry name" value="RDRP_SSRNA_POS"/>
    <property type="match status" value="1"/>
</dbReference>
<proteinExistence type="inferred from homology"/>
<evidence type="ECO:0000256" key="3">
    <source>
        <dbReference type="ARBA" id="ARBA00004295"/>
    </source>
</evidence>
<evidence type="ECO:0000256" key="35">
    <source>
        <dbReference type="ARBA" id="ARBA00022813"/>
    </source>
</evidence>
<dbReference type="GO" id="GO:0052170">
    <property type="term" value="P:symbiont-mediated suppression of host innate immune response"/>
    <property type="evidence" value="ECO:0007669"/>
    <property type="project" value="UniProtKB-KW"/>
</dbReference>
<keyword evidence="49 63" id="KW-1099">Inhibition of host mRNA nuclear export by virus</keyword>
<comment type="subunit">
    <text evidence="59">Homodimer. Interacts with host GBF1. Interacts (via GOLD domain) with host ACBD3 (via GOLD domain); this interaction allows the formation of a viral protein 3A/ACBD3 heterotetramer with a 2:2 stoichiometry, which will stimulate the recruitment of host PI4KB in order to synthesize PI4P at the viral RNA replication sites.</text>
</comment>
<feature type="region of interest" description="Disordered" evidence="64">
    <location>
        <begin position="1"/>
        <end position="20"/>
    </location>
</feature>
<evidence type="ECO:0000256" key="52">
    <source>
        <dbReference type="ARBA" id="ARBA00023255"/>
    </source>
</evidence>
<comment type="function">
    <text evidence="58">Localizes the viral replication complex to the surface of membranous vesicles. It inhibits host cell endoplasmic reticulum-to-Golgi apparatus transport and causes the disassembly of the Golgi complex, possibly through GBF1 interaction. This would result in depletion of MHC, trail receptors and IFN receptors at the host cell surface. Plays an essential role in viral RNA replication by recruiting ACBD3 and PI4KB at the viral replication sites, thereby allowing the formation of the rearranged membranous structures where viral replication takes place.</text>
</comment>
<keyword evidence="21 63" id="KW-0645">Protease</keyword>
<dbReference type="Pfam" id="PF00947">
    <property type="entry name" value="Pico_P2A"/>
    <property type="match status" value="1"/>
</dbReference>
<keyword evidence="33" id="KW-0788">Thiol protease</keyword>
<evidence type="ECO:0000256" key="45">
    <source>
        <dbReference type="ARBA" id="ARBA00023039"/>
    </source>
</evidence>
<dbReference type="InterPro" id="IPR036203">
    <property type="entry name" value="P3A_soluble_dom"/>
</dbReference>
<dbReference type="Pfam" id="PF08727">
    <property type="entry name" value="P3A"/>
    <property type="match status" value="1"/>
</dbReference>
<comment type="subunit">
    <text evidence="63">Capsid protein VP1: Interacts with capsid protein VP0, and capsid protein VP3 to form heterotrimeric protomers. Five protomers subsequently associate to form pentamers which serve as building blocks for the capsid. Interacts with capsid protein VP2, capsid protein VP3 and capsid protein VP4 following cleavage of capsid protein VP0.</text>
</comment>
<dbReference type="GO" id="GO:0039522">
    <property type="term" value="P:symbiont-mediated suppression of host mRNA export from nucleus"/>
    <property type="evidence" value="ECO:0007669"/>
    <property type="project" value="UniProtKB-KW"/>
</dbReference>
<keyword evidence="38" id="KW-0460">Magnesium</keyword>
<keyword evidence="9 63" id="KW-0813">Transport</keyword>
<comment type="catalytic activity">
    <reaction evidence="63">
        <text>Selective cleavage of Gln-|-Gly bond in the poliovirus polyprotein. In other picornavirus reactions Glu may be substituted for Gln, and Ser or Thr for Gly.</text>
        <dbReference type="EC" id="3.4.22.28"/>
    </reaction>
</comment>
<keyword evidence="46 63" id="KW-1072">Activation of host autophagy by virus</keyword>
<dbReference type="SUPFAM" id="SSF56672">
    <property type="entry name" value="DNA/RNA polymerases"/>
    <property type="match status" value="1"/>
</dbReference>
<dbReference type="FunFam" id="2.40.10.10:FF:000020">
    <property type="entry name" value="Genome polyprotein"/>
    <property type="match status" value="1"/>
</dbReference>
<dbReference type="SMART" id="SM00382">
    <property type="entry name" value="AAA"/>
    <property type="match status" value="1"/>
</dbReference>
<dbReference type="Pfam" id="PF00073">
    <property type="entry name" value="Rhv"/>
    <property type="match status" value="2"/>
</dbReference>
<evidence type="ECO:0000259" key="66">
    <source>
        <dbReference type="PROSITE" id="PS51218"/>
    </source>
</evidence>
<keyword evidence="22 63" id="KW-0808">Transferase</keyword>
<comment type="function">
    <text evidence="63">Capsid protein VP1: Forms an icosahedral capsid of pseudo T=3 symmetry with capsid proteins VP2 and VP3. The capsid is 300 Angstroms in diameter, composed of 60 copies of each capsid protein and enclosing the viral positive strand RNA genome. Capsid protein VP1 mainly forms the vertices of the capsid. Capsid protein VP1 interacts with host cell receptor to provide virion attachment to target host cells. This attachment induces virion internalization. Tyrosine kinases are probably involved in the entry process. After binding to its receptor, the capsid undergoes conformational changes. Capsid protein VP1 N-terminus (that contains an amphipathic alpha-helix) and capsid protein VP4 are externalized. Together, they shape a pore in the host membrane through which viral genome is translocated to host cell cytoplasm. After genome has been released, the channel shrinks.</text>
</comment>
<dbReference type="Pfam" id="PF02226">
    <property type="entry name" value="Pico_P1A"/>
    <property type="match status" value="1"/>
</dbReference>
<dbReference type="SUPFAM" id="SSF89043">
    <property type="entry name" value="Soluble domain of poliovirus core protein 3a"/>
    <property type="match status" value="1"/>
</dbReference>
<evidence type="ECO:0000256" key="18">
    <source>
        <dbReference type="ARBA" id="ARBA00022581"/>
    </source>
</evidence>
<evidence type="ECO:0000256" key="53">
    <source>
        <dbReference type="ARBA" id="ARBA00023280"/>
    </source>
</evidence>
<dbReference type="FunFam" id="4.10.880.10:FF:000002">
    <property type="entry name" value="Genome polyprotein"/>
    <property type="match status" value="1"/>
</dbReference>
<keyword evidence="37 63" id="KW-0067">ATP-binding</keyword>
<dbReference type="GO" id="GO:0044162">
    <property type="term" value="C:host cell cytoplasmic vesicle membrane"/>
    <property type="evidence" value="ECO:0007669"/>
    <property type="project" value="UniProtKB-SubCell"/>
</dbReference>
<evidence type="ECO:0000256" key="19">
    <source>
        <dbReference type="ARBA" id="ARBA00022595"/>
    </source>
</evidence>
<keyword evidence="34 63" id="KW-1193">Eukaryotic host translation shutoff by virus</keyword>
<dbReference type="GO" id="GO:0004197">
    <property type="term" value="F:cysteine-type endopeptidase activity"/>
    <property type="evidence" value="ECO:0007669"/>
    <property type="project" value="UniProtKB-EC"/>
</dbReference>
<dbReference type="FunFam" id="1.20.960.20:FF:000001">
    <property type="entry name" value="Genome polyprotein"/>
    <property type="match status" value="1"/>
</dbReference>
<dbReference type="EC" id="3.4.22.29" evidence="63"/>
<feature type="domain" description="RdRp catalytic" evidence="65">
    <location>
        <begin position="1932"/>
        <end position="2047"/>
    </location>
</feature>
<dbReference type="InterPro" id="IPR014759">
    <property type="entry name" value="Helicase_SF3_ssRNA_vir"/>
</dbReference>
<keyword evidence="20 63" id="KW-1090">Inhibition of host innate immune response by virus</keyword>
<comment type="function">
    <text evidence="63">Capsid protein VP2: Forms an icosahedral capsid of pseudo T=3 symmetry with capsid proteins VP2 and VP3. The capsid is 300 Angstroms in diameter, composed of 60 copies of each capsid protein and enclosing the viral positive strand RNA genome.</text>
</comment>
<comment type="function">
    <text evidence="63">Capsid protein VP0: Component of immature procapsids, which is cleaved into capsid proteins VP4 and VP2 after maturation. Allows the capsid to remain inactive before the maturation step.</text>
</comment>
<keyword evidence="31 63" id="KW-1161">Viral attachment to host cell</keyword>
<evidence type="ECO:0000256" key="5">
    <source>
        <dbReference type="ARBA" id="ARBA00008303"/>
    </source>
</evidence>
<keyword evidence="10 63" id="KW-1113">Inhibition of host RLR pathway by virus</keyword>
<dbReference type="InterPro" id="IPR003138">
    <property type="entry name" value="Pico_P1A"/>
</dbReference>
<keyword evidence="48 63" id="KW-0472">Membrane</keyword>
<dbReference type="InterPro" id="IPR001676">
    <property type="entry name" value="Picornavirus_capsid"/>
</dbReference>
<organism evidence="68">
    <name type="scientific">Enterovirus F</name>
    <dbReference type="NCBI Taxonomy" id="1330520"/>
    <lineage>
        <taxon>Viruses</taxon>
        <taxon>Riboviria</taxon>
        <taxon>Orthornavirae</taxon>
        <taxon>Pisuviricota</taxon>
        <taxon>Pisoniviricetes</taxon>
        <taxon>Picornavirales</taxon>
        <taxon>Picornaviridae</taxon>
        <taxon>Ensavirinae</taxon>
        <taxon>Enterovirus</taxon>
        <taxon>Enterovirus fitauri</taxon>
    </lineage>
</organism>
<comment type="subunit">
    <text evidence="60">Homohexamer; forms a hexameric ring structure with 6-fold symmetry characteristic of AAA+ ATPases. Interacts (via N-terminus) with host RTN3 (via reticulon domain); this interaction is important for viral replication. Interacts with capsid protein VP3; this interaction may be important for virion morphogenesis.</text>
</comment>
<dbReference type="GO" id="GO:0008270">
    <property type="term" value="F:zinc ion binding"/>
    <property type="evidence" value="ECO:0007669"/>
    <property type="project" value="UniProtKB-KW"/>
</dbReference>
<comment type="catalytic activity">
    <reaction evidence="61 63">
        <text>a ribonucleoside 5'-triphosphate + H2O = a ribonucleoside 5'-diphosphate + phosphate + H(+)</text>
        <dbReference type="Rhea" id="RHEA:23680"/>
        <dbReference type="ChEBI" id="CHEBI:15377"/>
        <dbReference type="ChEBI" id="CHEBI:15378"/>
        <dbReference type="ChEBI" id="CHEBI:43474"/>
        <dbReference type="ChEBI" id="CHEBI:57930"/>
        <dbReference type="ChEBI" id="CHEBI:61557"/>
        <dbReference type="EC" id="3.6.1.15"/>
    </reaction>
</comment>
<evidence type="ECO:0000256" key="40">
    <source>
        <dbReference type="ARBA" id="ARBA00022870"/>
    </source>
</evidence>
<evidence type="ECO:0000256" key="57">
    <source>
        <dbReference type="ARBA" id="ARBA00024513"/>
    </source>
</evidence>
<evidence type="ECO:0000256" key="38">
    <source>
        <dbReference type="ARBA" id="ARBA00022842"/>
    </source>
</evidence>
<dbReference type="GO" id="GO:0042025">
    <property type="term" value="C:host cell nucleus"/>
    <property type="evidence" value="ECO:0007669"/>
    <property type="project" value="UniProtKB-SubCell"/>
</dbReference>
<dbReference type="GO" id="GO:0006351">
    <property type="term" value="P:DNA-templated transcription"/>
    <property type="evidence" value="ECO:0007669"/>
    <property type="project" value="InterPro"/>
</dbReference>
<comment type="subunit">
    <text evidence="7">Interacts with capsid protein VP1 and capsid protein VP3 to form heterotrimeric protomers.</text>
</comment>
<comment type="function">
    <text evidence="63">Protease 2A: Cysteine protease that cleaves viral polyprotein and specific host proteins.</text>
</comment>
<evidence type="ECO:0000256" key="22">
    <source>
        <dbReference type="ARBA" id="ARBA00022679"/>
    </source>
</evidence>
<evidence type="ECO:0000256" key="14">
    <source>
        <dbReference type="ARBA" id="ARBA00022553"/>
    </source>
</evidence>
<keyword evidence="42 63" id="KW-1164">Virus endocytosis by host</keyword>
<keyword evidence="43 63" id="KW-0693">Viral RNA replication</keyword>
<evidence type="ECO:0000256" key="58">
    <source>
        <dbReference type="ARBA" id="ARBA00045482"/>
    </source>
</evidence>
<keyword evidence="30 63" id="KW-0378">Hydrolase</keyword>
<evidence type="ECO:0000256" key="55">
    <source>
        <dbReference type="ARBA" id="ARBA00023296"/>
    </source>
</evidence>
<dbReference type="EMBL" id="LC150008">
    <property type="protein sequence ID" value="BAW98045.1"/>
    <property type="molecule type" value="Genomic_RNA"/>
</dbReference>
<evidence type="ECO:0000256" key="29">
    <source>
        <dbReference type="ARBA" id="ARBA00022771"/>
    </source>
</evidence>
<comment type="function">
    <text evidence="63">Viral protein genome-linked: acts as a primer for viral RNA replication and remains covalently bound to viral genomic RNA. VPg is uridylylated prior to priming replication into VPg-pUpU. The oriI viral genomic sequence may act as a template for this. The VPg-pUpU is then used as primer on the genomic RNA poly(A) by the RNA-dependent RNA polymerase to replicate the viral genome.</text>
</comment>
<keyword evidence="28 63" id="KW-0547">Nucleotide-binding</keyword>
<feature type="domain" description="SF3 helicase" evidence="66">
    <location>
        <begin position="1186"/>
        <end position="1342"/>
    </location>
</feature>
<evidence type="ECO:0000256" key="15">
    <source>
        <dbReference type="ARBA" id="ARBA00022557"/>
    </source>
</evidence>
<keyword evidence="25 63" id="KW-0519">Myristate</keyword>
<comment type="function">
    <text evidence="63">RNA-directed RNA polymerase: Replicates the viral genomic RNA on the surface of intracellular membranes. May form linear arrays of subunits that propagate along a strong head-to-tail interaction called interface-I. Covalently attaches UMP to a tyrosine of VPg, which is used to prime RNA synthesis. The positive stranded RNA genome is first replicated at virus induced membranous vesicles, creating a dsRNA genomic replication form. This dsRNA is then used as template to synthesize positive stranded RNA genomes. ss(+)RNA genomes are either translated, replicated or encapsidated.</text>
</comment>
<dbReference type="InterPro" id="IPR033703">
    <property type="entry name" value="Rhv-like"/>
</dbReference>
<comment type="function">
    <text evidence="63">Protein 3A: Localizes the viral replication complex to the surface of membranous vesicles. It inhibits host cell endoplasmic reticulum-to-Golgi apparatus transport and causes the disassembly of the Golgi complex, possibly through GBF1 interaction. This would result in depletion of MHC, trail receptors and IFN receptors at the host cell surface.</text>
</comment>
<dbReference type="PROSITE" id="PS51218">
    <property type="entry name" value="SF3_HELICASE_2"/>
    <property type="match status" value="1"/>
</dbReference>
<dbReference type="GO" id="GO:0005524">
    <property type="term" value="F:ATP binding"/>
    <property type="evidence" value="ECO:0007669"/>
    <property type="project" value="UniProtKB-KW"/>
</dbReference>